<evidence type="ECO:0000259" key="2">
    <source>
        <dbReference type="PROSITE" id="PS50914"/>
    </source>
</evidence>
<name>A0ABV8V2M1_9GAMM</name>
<evidence type="ECO:0000313" key="4">
    <source>
        <dbReference type="Proteomes" id="UP001595840"/>
    </source>
</evidence>
<protein>
    <submittedName>
        <fullName evidence="3">BON domain-containing protein</fullName>
    </submittedName>
</protein>
<dbReference type="Proteomes" id="UP001595840">
    <property type="component" value="Unassembled WGS sequence"/>
</dbReference>
<dbReference type="Pfam" id="PF04972">
    <property type="entry name" value="BON"/>
    <property type="match status" value="2"/>
</dbReference>
<dbReference type="PROSITE" id="PS50914">
    <property type="entry name" value="BON"/>
    <property type="match status" value="2"/>
</dbReference>
<dbReference type="PANTHER" id="PTHR34606">
    <property type="entry name" value="BON DOMAIN-CONTAINING PROTEIN"/>
    <property type="match status" value="1"/>
</dbReference>
<dbReference type="PANTHER" id="PTHR34606:SF15">
    <property type="entry name" value="BON DOMAIN-CONTAINING PROTEIN"/>
    <property type="match status" value="1"/>
</dbReference>
<sequence length="204" mass="21962">MNKLTKTIGTLTLGVAMAASIPSIAVAGTDEGKGMTSESSVYFSNGWREGKIEAAVLFNEHLNPFEIDVEVGKNTAYLVGSVSSDIEKDLAEQVALSVEGIDKVENRLEIKPDAKQKTTKSERQQQDGKFVQAVKDATIAAEVKMKLLASEHVSGFDIDVDTENKVVVLEGDVSSDAAKDLAGRIAENVDDVKRVENHLKVVKS</sequence>
<feature type="signal peptide" evidence="1">
    <location>
        <begin position="1"/>
        <end position="27"/>
    </location>
</feature>
<feature type="chain" id="PRO_5045102173" evidence="1">
    <location>
        <begin position="28"/>
        <end position="204"/>
    </location>
</feature>
<reference evidence="4" key="1">
    <citation type="journal article" date="2019" name="Int. J. Syst. Evol. Microbiol.">
        <title>The Global Catalogue of Microorganisms (GCM) 10K type strain sequencing project: providing services to taxonomists for standard genome sequencing and annotation.</title>
        <authorList>
            <consortium name="The Broad Institute Genomics Platform"/>
            <consortium name="The Broad Institute Genome Sequencing Center for Infectious Disease"/>
            <person name="Wu L."/>
            <person name="Ma J."/>
        </authorList>
    </citation>
    <scope>NUCLEOTIDE SEQUENCE [LARGE SCALE GENOMIC DNA]</scope>
    <source>
        <strain evidence="4">CECT 8570</strain>
    </source>
</reference>
<feature type="domain" description="BON" evidence="2">
    <location>
        <begin position="44"/>
        <end position="112"/>
    </location>
</feature>
<dbReference type="InterPro" id="IPR051686">
    <property type="entry name" value="Lipoprotein_DolP"/>
</dbReference>
<gene>
    <name evidence="3" type="ORF">ACFOX3_07470</name>
</gene>
<keyword evidence="4" id="KW-1185">Reference proteome</keyword>
<dbReference type="InterPro" id="IPR014004">
    <property type="entry name" value="Transpt-assoc_nodulatn_dom_bac"/>
</dbReference>
<dbReference type="RefSeq" id="WP_290265689.1">
    <property type="nucleotide sequence ID" value="NZ_JAUFQG010000006.1"/>
</dbReference>
<dbReference type="Gene3D" id="3.30.1340.30">
    <property type="match status" value="2"/>
</dbReference>
<keyword evidence="1" id="KW-0732">Signal</keyword>
<evidence type="ECO:0000313" key="3">
    <source>
        <dbReference type="EMBL" id="MFC4362134.1"/>
    </source>
</evidence>
<evidence type="ECO:0000256" key="1">
    <source>
        <dbReference type="SAM" id="SignalP"/>
    </source>
</evidence>
<proteinExistence type="predicted"/>
<dbReference type="SMART" id="SM00749">
    <property type="entry name" value="BON"/>
    <property type="match status" value="2"/>
</dbReference>
<feature type="domain" description="BON" evidence="2">
    <location>
        <begin position="135"/>
        <end position="203"/>
    </location>
</feature>
<dbReference type="InterPro" id="IPR007055">
    <property type="entry name" value="BON_dom"/>
</dbReference>
<accession>A0ABV8V2M1</accession>
<organism evidence="3 4">
    <name type="scientific">Simiduia curdlanivorans</name>
    <dbReference type="NCBI Taxonomy" id="1492769"/>
    <lineage>
        <taxon>Bacteria</taxon>
        <taxon>Pseudomonadati</taxon>
        <taxon>Pseudomonadota</taxon>
        <taxon>Gammaproteobacteria</taxon>
        <taxon>Cellvibrionales</taxon>
        <taxon>Cellvibrionaceae</taxon>
        <taxon>Simiduia</taxon>
    </lineage>
</organism>
<comment type="caution">
    <text evidence="3">The sequence shown here is derived from an EMBL/GenBank/DDBJ whole genome shotgun (WGS) entry which is preliminary data.</text>
</comment>
<dbReference type="EMBL" id="JBHSCX010000005">
    <property type="protein sequence ID" value="MFC4362134.1"/>
    <property type="molecule type" value="Genomic_DNA"/>
</dbReference>